<dbReference type="Gene3D" id="1.25.40.20">
    <property type="entry name" value="Ankyrin repeat-containing domain"/>
    <property type="match status" value="1"/>
</dbReference>
<accession>A0A9W8RWM9</accession>
<dbReference type="InterPro" id="IPR036770">
    <property type="entry name" value="Ankyrin_rpt-contain_sf"/>
</dbReference>
<keyword evidence="5" id="KW-1185">Reference proteome</keyword>
<dbReference type="SUPFAM" id="SSF48403">
    <property type="entry name" value="Ankyrin repeat"/>
    <property type="match status" value="1"/>
</dbReference>
<keyword evidence="1" id="KW-0677">Repeat</keyword>
<reference evidence="4" key="1">
    <citation type="submission" date="2022-09" db="EMBL/GenBank/DDBJ databases">
        <title>Fusarium specimens isolated from Avocado Roots.</title>
        <authorList>
            <person name="Stajich J."/>
            <person name="Roper C."/>
            <person name="Heimlech-Rivalta G."/>
        </authorList>
    </citation>
    <scope>NUCLEOTIDE SEQUENCE</scope>
    <source>
        <strain evidence="4">CF00136</strain>
    </source>
</reference>
<feature type="repeat" description="ANK" evidence="3">
    <location>
        <begin position="177"/>
        <end position="201"/>
    </location>
</feature>
<evidence type="ECO:0000256" key="2">
    <source>
        <dbReference type="ARBA" id="ARBA00023043"/>
    </source>
</evidence>
<keyword evidence="2 3" id="KW-0040">ANK repeat</keyword>
<dbReference type="SMART" id="SM00248">
    <property type="entry name" value="ANK"/>
    <property type="match status" value="4"/>
</dbReference>
<evidence type="ECO:0000256" key="3">
    <source>
        <dbReference type="PROSITE-ProRule" id="PRU00023"/>
    </source>
</evidence>
<feature type="repeat" description="ANK" evidence="3">
    <location>
        <begin position="109"/>
        <end position="134"/>
    </location>
</feature>
<dbReference type="Pfam" id="PF13637">
    <property type="entry name" value="Ank_4"/>
    <property type="match status" value="1"/>
</dbReference>
<proteinExistence type="predicted"/>
<gene>
    <name evidence="4" type="ORF">NW762_009095</name>
</gene>
<dbReference type="Proteomes" id="UP001152049">
    <property type="component" value="Unassembled WGS sequence"/>
</dbReference>
<dbReference type="PANTHER" id="PTHR24171">
    <property type="entry name" value="ANKYRIN REPEAT DOMAIN-CONTAINING PROTEIN 39-RELATED"/>
    <property type="match status" value="1"/>
</dbReference>
<protein>
    <recommendedName>
        <fullName evidence="6">F-box domain-containing protein</fullName>
    </recommendedName>
</protein>
<evidence type="ECO:0000313" key="4">
    <source>
        <dbReference type="EMBL" id="KAJ4256021.1"/>
    </source>
</evidence>
<evidence type="ECO:0008006" key="6">
    <source>
        <dbReference type="Google" id="ProtNLM"/>
    </source>
</evidence>
<dbReference type="AlphaFoldDB" id="A0A9W8RWM9"/>
<dbReference type="PROSITE" id="PS50297">
    <property type="entry name" value="ANK_REP_REGION"/>
    <property type="match status" value="3"/>
</dbReference>
<dbReference type="Pfam" id="PF12796">
    <property type="entry name" value="Ank_2"/>
    <property type="match status" value="1"/>
</dbReference>
<dbReference type="InterPro" id="IPR002110">
    <property type="entry name" value="Ankyrin_rpt"/>
</dbReference>
<feature type="repeat" description="ANK" evidence="3">
    <location>
        <begin position="143"/>
        <end position="167"/>
    </location>
</feature>
<comment type="caution">
    <text evidence="4">The sequence shown here is derived from an EMBL/GenBank/DDBJ whole genome shotgun (WGS) entry which is preliminary data.</text>
</comment>
<dbReference type="EMBL" id="JAOQAZ010000019">
    <property type="protein sequence ID" value="KAJ4256021.1"/>
    <property type="molecule type" value="Genomic_DNA"/>
</dbReference>
<evidence type="ECO:0000313" key="5">
    <source>
        <dbReference type="Proteomes" id="UP001152049"/>
    </source>
</evidence>
<name>A0A9W8RWM9_9HYPO</name>
<dbReference type="PROSITE" id="PS50088">
    <property type="entry name" value="ANK_REPEAT"/>
    <property type="match status" value="3"/>
</dbReference>
<evidence type="ECO:0000256" key="1">
    <source>
        <dbReference type="ARBA" id="ARBA00022737"/>
    </source>
</evidence>
<organism evidence="4 5">
    <name type="scientific">Fusarium torreyae</name>
    <dbReference type="NCBI Taxonomy" id="1237075"/>
    <lineage>
        <taxon>Eukaryota</taxon>
        <taxon>Fungi</taxon>
        <taxon>Dikarya</taxon>
        <taxon>Ascomycota</taxon>
        <taxon>Pezizomycotina</taxon>
        <taxon>Sordariomycetes</taxon>
        <taxon>Hypocreomycetidae</taxon>
        <taxon>Hypocreales</taxon>
        <taxon>Nectriaceae</taxon>
        <taxon>Fusarium</taxon>
    </lineage>
</organism>
<sequence>MLRLPKELVLSIATALESDKDVNALNRVNRQLFEIIDPFLYQRDAKRLRGSALNWAAVNGRRETALKALEAGHDDTSDAFFLSAKHGHEFVVKLLLNAKKPEIDTRDHVDRTPLYWAAENGHESVVKLLLDTGSVEIDARDRYGTTPLSAAAANGHESIVRLLLSTGKVEIDSRDMFGVRPVHHAADNGHESIVKLLMMNE</sequence>
<dbReference type="OrthoDB" id="426293at2759"/>